<accession>A0A250JKB3</accession>
<dbReference type="KEGG" id="cfus:CYFUS_009574"/>
<evidence type="ECO:0000259" key="4">
    <source>
        <dbReference type="SMART" id="SM00475"/>
    </source>
</evidence>
<dbReference type="GO" id="GO:0003677">
    <property type="term" value="F:DNA binding"/>
    <property type="evidence" value="ECO:0007669"/>
    <property type="project" value="UniProtKB-KW"/>
</dbReference>
<keyword evidence="5" id="KW-0269">Exonuclease</keyword>
<dbReference type="SMART" id="SM00475">
    <property type="entry name" value="53EXOc"/>
    <property type="match status" value="1"/>
</dbReference>
<dbReference type="InterPro" id="IPR020046">
    <property type="entry name" value="5-3_exonucl_a-hlix_arch_N"/>
</dbReference>
<dbReference type="AlphaFoldDB" id="A0A250JKB3"/>
<dbReference type="Proteomes" id="UP000217257">
    <property type="component" value="Chromosome"/>
</dbReference>
<dbReference type="InterPro" id="IPR036279">
    <property type="entry name" value="5-3_exonuclease_C_sf"/>
</dbReference>
<reference evidence="5 6" key="1">
    <citation type="submission" date="2017-06" db="EMBL/GenBank/DDBJ databases">
        <title>Sequencing and comparative analysis of myxobacterial genomes.</title>
        <authorList>
            <person name="Rupp O."/>
            <person name="Goesmann A."/>
            <person name="Sogaard-Andersen L."/>
        </authorList>
    </citation>
    <scope>NUCLEOTIDE SEQUENCE [LARGE SCALE GENOMIC DNA]</scope>
    <source>
        <strain evidence="5 6">DSM 52655</strain>
    </source>
</reference>
<keyword evidence="1" id="KW-0540">Nuclease</keyword>
<dbReference type="CDD" id="cd09859">
    <property type="entry name" value="PIN_53EXO"/>
    <property type="match status" value="1"/>
</dbReference>
<dbReference type="PANTHER" id="PTHR42646:SF2">
    <property type="entry name" value="5'-3' EXONUCLEASE FAMILY PROTEIN"/>
    <property type="match status" value="1"/>
</dbReference>
<dbReference type="GO" id="GO:0008409">
    <property type="term" value="F:5'-3' exonuclease activity"/>
    <property type="evidence" value="ECO:0007669"/>
    <property type="project" value="InterPro"/>
</dbReference>
<proteinExistence type="predicted"/>
<dbReference type="SUPFAM" id="SSF47807">
    <property type="entry name" value="5' to 3' exonuclease, C-terminal subdomain"/>
    <property type="match status" value="1"/>
</dbReference>
<dbReference type="EMBL" id="CP022098">
    <property type="protein sequence ID" value="ATB44093.1"/>
    <property type="molecule type" value="Genomic_DNA"/>
</dbReference>
<organism evidence="5 6">
    <name type="scientific">Cystobacter fuscus</name>
    <dbReference type="NCBI Taxonomy" id="43"/>
    <lineage>
        <taxon>Bacteria</taxon>
        <taxon>Pseudomonadati</taxon>
        <taxon>Myxococcota</taxon>
        <taxon>Myxococcia</taxon>
        <taxon>Myxococcales</taxon>
        <taxon>Cystobacterineae</taxon>
        <taxon>Archangiaceae</taxon>
        <taxon>Cystobacter</taxon>
    </lineage>
</organism>
<dbReference type="Gene3D" id="1.10.150.20">
    <property type="entry name" value="5' to 3' exonuclease, C-terminal subdomain"/>
    <property type="match status" value="1"/>
</dbReference>
<dbReference type="GO" id="GO:0017108">
    <property type="term" value="F:5'-flap endonuclease activity"/>
    <property type="evidence" value="ECO:0007669"/>
    <property type="project" value="InterPro"/>
</dbReference>
<feature type="domain" description="5'-3' exonuclease" evidence="4">
    <location>
        <begin position="1"/>
        <end position="264"/>
    </location>
</feature>
<dbReference type="Pfam" id="PF02739">
    <property type="entry name" value="5_3_exonuc_N"/>
    <property type="match status" value="1"/>
</dbReference>
<dbReference type="InterPro" id="IPR020045">
    <property type="entry name" value="DNA_polI_H3TH"/>
</dbReference>
<dbReference type="InterPro" id="IPR002421">
    <property type="entry name" value="5-3_exonuclease"/>
</dbReference>
<evidence type="ECO:0000313" key="5">
    <source>
        <dbReference type="EMBL" id="ATB44093.1"/>
    </source>
</evidence>
<dbReference type="GO" id="GO:0033567">
    <property type="term" value="P:DNA replication, Okazaki fragment processing"/>
    <property type="evidence" value="ECO:0007669"/>
    <property type="project" value="InterPro"/>
</dbReference>
<keyword evidence="3" id="KW-0238">DNA-binding</keyword>
<dbReference type="Gene3D" id="3.40.50.1010">
    <property type="entry name" value="5'-nuclease"/>
    <property type="match status" value="1"/>
</dbReference>
<dbReference type="RefSeq" id="WP_095991418.1">
    <property type="nucleotide sequence ID" value="NZ_CP022098.1"/>
</dbReference>
<dbReference type="CDD" id="cd09898">
    <property type="entry name" value="H3TH_53EXO"/>
    <property type="match status" value="1"/>
</dbReference>
<dbReference type="PANTHER" id="PTHR42646">
    <property type="entry name" value="FLAP ENDONUCLEASE XNI"/>
    <property type="match status" value="1"/>
</dbReference>
<evidence type="ECO:0000256" key="2">
    <source>
        <dbReference type="ARBA" id="ARBA00022801"/>
    </source>
</evidence>
<dbReference type="InterPro" id="IPR038969">
    <property type="entry name" value="FEN"/>
</dbReference>
<dbReference type="Pfam" id="PF01367">
    <property type="entry name" value="5_3_exonuc"/>
    <property type="match status" value="1"/>
</dbReference>
<gene>
    <name evidence="5" type="ORF">CYFUS_009574</name>
</gene>
<evidence type="ECO:0000256" key="1">
    <source>
        <dbReference type="ARBA" id="ARBA00022722"/>
    </source>
</evidence>
<keyword evidence="2" id="KW-0378">Hydrolase</keyword>
<evidence type="ECO:0000256" key="3">
    <source>
        <dbReference type="ARBA" id="ARBA00023125"/>
    </source>
</evidence>
<protein>
    <submittedName>
        <fullName evidence="5">DNA polymerase I 5'-3' exonuclease</fullName>
    </submittedName>
</protein>
<dbReference type="SMART" id="SM00279">
    <property type="entry name" value="HhH2"/>
    <property type="match status" value="1"/>
</dbReference>
<dbReference type="SUPFAM" id="SSF88723">
    <property type="entry name" value="PIN domain-like"/>
    <property type="match status" value="1"/>
</dbReference>
<evidence type="ECO:0000313" key="6">
    <source>
        <dbReference type="Proteomes" id="UP000217257"/>
    </source>
</evidence>
<sequence length="292" mass="31816">MRLHLVDGTYELFRAHFSPRPGVQAPDGRDVKATVGLAASLLALLHDAHEAVSHVAVAFDNPIHSFRNELFAGYKSDEGVPPELHAQFDAAEEAARALGLTVWSMKELEADDALGTAAARWAGQVEQVRLLTPDKDLGQCVRGQRVVQVDRKQHKEMDEAAVRARLGVAPASVPDLLALVGDAADGIPGLPGFGEKGASLLLGEYGHLERIPEDAATWTVRPRGAEKLAATLRAHRQEALLYRRLATVVTDAPLRESLEDLAWAGVPRERYLAWCDAMGLTTLRSRPQRWAP</sequence>
<name>A0A250JKB3_9BACT</name>
<dbReference type="InterPro" id="IPR029060">
    <property type="entry name" value="PIN-like_dom_sf"/>
</dbReference>
<dbReference type="InterPro" id="IPR008918">
    <property type="entry name" value="HhH2"/>
</dbReference>